<keyword evidence="3" id="KW-1185">Reference proteome</keyword>
<comment type="caution">
    <text evidence="2">The sequence shown here is derived from an EMBL/GenBank/DDBJ whole genome shotgun (WGS) entry which is preliminary data.</text>
</comment>
<organism evidence="2 3">
    <name type="scientific">Methylobacterium hispanicum</name>
    <dbReference type="NCBI Taxonomy" id="270350"/>
    <lineage>
        <taxon>Bacteria</taxon>
        <taxon>Pseudomonadati</taxon>
        <taxon>Pseudomonadota</taxon>
        <taxon>Alphaproteobacteria</taxon>
        <taxon>Hyphomicrobiales</taxon>
        <taxon>Methylobacteriaceae</taxon>
        <taxon>Methylobacterium</taxon>
    </lineage>
</organism>
<feature type="region of interest" description="Disordered" evidence="1">
    <location>
        <begin position="1"/>
        <end position="84"/>
    </location>
</feature>
<reference evidence="2" key="1">
    <citation type="journal article" date="2016" name="Front. Microbiol.">
        <title>Genome Sequence of the Piezophilic, Mesophilic Sulfate-Reducing Bacterium Desulfovibrio indicus J2T.</title>
        <authorList>
            <person name="Cao J."/>
            <person name="Maignien L."/>
            <person name="Shao Z."/>
            <person name="Alain K."/>
            <person name="Jebbar M."/>
        </authorList>
    </citation>
    <scope>NUCLEOTIDE SEQUENCE</scope>
    <source>
        <strain evidence="2">DSM 16372</strain>
    </source>
</reference>
<reference evidence="2" key="2">
    <citation type="submission" date="2021-08" db="EMBL/GenBank/DDBJ databases">
        <authorList>
            <person name="Tani A."/>
            <person name="Ola A."/>
            <person name="Ogura Y."/>
            <person name="Katsura K."/>
            <person name="Hayashi T."/>
        </authorList>
    </citation>
    <scope>NUCLEOTIDE SEQUENCE</scope>
    <source>
        <strain evidence="2">DSM 16372</strain>
    </source>
</reference>
<feature type="compositionally biased region" description="Basic and acidic residues" evidence="1">
    <location>
        <begin position="14"/>
        <end position="23"/>
    </location>
</feature>
<sequence>MAPSRVTICSGMRADLDPAEKRSATSGPENRPPDPASQIETETESPTPMTGSTERRWSPKEASRLSRGRVRRASMTAGVMSMIS</sequence>
<evidence type="ECO:0000256" key="1">
    <source>
        <dbReference type="SAM" id="MobiDB-lite"/>
    </source>
</evidence>
<evidence type="ECO:0000313" key="2">
    <source>
        <dbReference type="EMBL" id="GJD92808.1"/>
    </source>
</evidence>
<proteinExistence type="predicted"/>
<accession>A0AAV4ZZH8</accession>
<dbReference type="Proteomes" id="UP001055247">
    <property type="component" value="Unassembled WGS sequence"/>
</dbReference>
<gene>
    <name evidence="2" type="ORF">BHAOGJBA_6368</name>
</gene>
<dbReference type="EMBL" id="BPQO01000083">
    <property type="protein sequence ID" value="GJD92808.1"/>
    <property type="molecule type" value="Genomic_DNA"/>
</dbReference>
<feature type="compositionally biased region" description="Polar residues" evidence="1">
    <location>
        <begin position="38"/>
        <end position="52"/>
    </location>
</feature>
<evidence type="ECO:0000313" key="3">
    <source>
        <dbReference type="Proteomes" id="UP001055247"/>
    </source>
</evidence>
<name>A0AAV4ZZH8_9HYPH</name>
<dbReference type="AlphaFoldDB" id="A0AAV4ZZH8"/>
<feature type="compositionally biased region" description="Basic and acidic residues" evidence="1">
    <location>
        <begin position="53"/>
        <end position="64"/>
    </location>
</feature>
<protein>
    <submittedName>
        <fullName evidence="2">Uncharacterized protein</fullName>
    </submittedName>
</protein>